<keyword evidence="2" id="KW-1185">Reference proteome</keyword>
<dbReference type="AlphaFoldDB" id="A0A8H4LK01"/>
<reference evidence="1 2" key="1">
    <citation type="submission" date="2020-01" db="EMBL/GenBank/DDBJ databases">
        <title>Identification and distribution of gene clusters putatively required for synthesis of sphingolipid metabolism inhibitors in phylogenetically diverse species of the filamentous fungus Fusarium.</title>
        <authorList>
            <person name="Kim H.-S."/>
            <person name="Busman M."/>
            <person name="Brown D.W."/>
            <person name="Divon H."/>
            <person name="Uhlig S."/>
            <person name="Proctor R.H."/>
        </authorList>
    </citation>
    <scope>NUCLEOTIDE SEQUENCE [LARGE SCALE GENOMIC DNA]</scope>
    <source>
        <strain evidence="1 2">NRRL 20459</strain>
    </source>
</reference>
<evidence type="ECO:0000313" key="1">
    <source>
        <dbReference type="EMBL" id="KAF4469553.1"/>
    </source>
</evidence>
<evidence type="ECO:0000313" key="2">
    <source>
        <dbReference type="Proteomes" id="UP000554235"/>
    </source>
</evidence>
<dbReference type="Proteomes" id="UP000554235">
    <property type="component" value="Unassembled WGS sequence"/>
</dbReference>
<name>A0A8H4LK01_9HYPO</name>
<comment type="caution">
    <text evidence="1">The sequence shown here is derived from an EMBL/GenBank/DDBJ whole genome shotgun (WGS) entry which is preliminary data.</text>
</comment>
<proteinExistence type="predicted"/>
<organism evidence="1 2">
    <name type="scientific">Fusarium albosuccineum</name>
    <dbReference type="NCBI Taxonomy" id="1237068"/>
    <lineage>
        <taxon>Eukaryota</taxon>
        <taxon>Fungi</taxon>
        <taxon>Dikarya</taxon>
        <taxon>Ascomycota</taxon>
        <taxon>Pezizomycotina</taxon>
        <taxon>Sordariomycetes</taxon>
        <taxon>Hypocreomycetidae</taxon>
        <taxon>Hypocreales</taxon>
        <taxon>Nectriaceae</taxon>
        <taxon>Fusarium</taxon>
        <taxon>Fusarium decemcellulare species complex</taxon>
    </lineage>
</organism>
<protein>
    <submittedName>
        <fullName evidence="1">Uncharacterized protein</fullName>
    </submittedName>
</protein>
<dbReference type="OrthoDB" id="4973143at2759"/>
<accession>A0A8H4LK01</accession>
<gene>
    <name evidence="1" type="ORF">FALBO_3545</name>
</gene>
<dbReference type="EMBL" id="JAADYS010000462">
    <property type="protein sequence ID" value="KAF4469553.1"/>
    <property type="molecule type" value="Genomic_DNA"/>
</dbReference>
<sequence>MSYPEQELQPNTLYLTISVPEAQPHLIANTYDCDITALEHHNRATDDGSGTNIKGTDDFEWGIYWHRGPRNGTWYTLRRDCPEVRMRMPTLIHKINIYRSFEMKESPRLYHHVVGLVRLMEITGTVGSQITAYLDWLAPRAANKASRSIVWAIAVYLRVRRHVAKARGQVDTGAIEFDSTGLICLSLKFAYREV</sequence>